<protein>
    <submittedName>
        <fullName evidence="1">Uncharacterized protein</fullName>
    </submittedName>
</protein>
<dbReference type="EMBL" id="CM007892">
    <property type="protein sequence ID" value="OTG32727.1"/>
    <property type="molecule type" value="Genomic_DNA"/>
</dbReference>
<sequence>MSFAQVLKSSATNSANAAPRLCPVTVILRVSPSYNFVNRLISSTTDSARLGT</sequence>
<evidence type="ECO:0000313" key="2">
    <source>
        <dbReference type="Proteomes" id="UP000215914"/>
    </source>
</evidence>
<gene>
    <name evidence="1" type="ORF">HannXRQ_Chr03g0089871</name>
</gene>
<proteinExistence type="predicted"/>
<dbReference type="AlphaFoldDB" id="A0A251VAT5"/>
<dbReference type="Proteomes" id="UP000215914">
    <property type="component" value="Chromosome 3"/>
</dbReference>
<organism evidence="1 2">
    <name type="scientific">Helianthus annuus</name>
    <name type="common">Common sunflower</name>
    <dbReference type="NCBI Taxonomy" id="4232"/>
    <lineage>
        <taxon>Eukaryota</taxon>
        <taxon>Viridiplantae</taxon>
        <taxon>Streptophyta</taxon>
        <taxon>Embryophyta</taxon>
        <taxon>Tracheophyta</taxon>
        <taxon>Spermatophyta</taxon>
        <taxon>Magnoliopsida</taxon>
        <taxon>eudicotyledons</taxon>
        <taxon>Gunneridae</taxon>
        <taxon>Pentapetalae</taxon>
        <taxon>asterids</taxon>
        <taxon>campanulids</taxon>
        <taxon>Asterales</taxon>
        <taxon>Asteraceae</taxon>
        <taxon>Asteroideae</taxon>
        <taxon>Heliantheae alliance</taxon>
        <taxon>Heliantheae</taxon>
        <taxon>Helianthus</taxon>
    </lineage>
</organism>
<accession>A0A251VAT5</accession>
<name>A0A251VAT5_HELAN</name>
<dbReference type="InParanoid" id="A0A251VAT5"/>
<keyword evidence="2" id="KW-1185">Reference proteome</keyword>
<evidence type="ECO:0000313" key="1">
    <source>
        <dbReference type="EMBL" id="OTG32727.1"/>
    </source>
</evidence>
<reference evidence="2" key="1">
    <citation type="journal article" date="2017" name="Nature">
        <title>The sunflower genome provides insights into oil metabolism, flowering and Asterid evolution.</title>
        <authorList>
            <person name="Badouin H."/>
            <person name="Gouzy J."/>
            <person name="Grassa C.J."/>
            <person name="Murat F."/>
            <person name="Staton S.E."/>
            <person name="Cottret L."/>
            <person name="Lelandais-Briere C."/>
            <person name="Owens G.L."/>
            <person name="Carrere S."/>
            <person name="Mayjonade B."/>
            <person name="Legrand L."/>
            <person name="Gill N."/>
            <person name="Kane N.C."/>
            <person name="Bowers J.E."/>
            <person name="Hubner S."/>
            <person name="Bellec A."/>
            <person name="Berard A."/>
            <person name="Berges H."/>
            <person name="Blanchet N."/>
            <person name="Boniface M.C."/>
            <person name="Brunel D."/>
            <person name="Catrice O."/>
            <person name="Chaidir N."/>
            <person name="Claudel C."/>
            <person name="Donnadieu C."/>
            <person name="Faraut T."/>
            <person name="Fievet G."/>
            <person name="Helmstetter N."/>
            <person name="King M."/>
            <person name="Knapp S.J."/>
            <person name="Lai Z."/>
            <person name="Le Paslier M.C."/>
            <person name="Lippi Y."/>
            <person name="Lorenzon L."/>
            <person name="Mandel J.R."/>
            <person name="Marage G."/>
            <person name="Marchand G."/>
            <person name="Marquand E."/>
            <person name="Bret-Mestries E."/>
            <person name="Morien E."/>
            <person name="Nambeesan S."/>
            <person name="Nguyen T."/>
            <person name="Pegot-Espagnet P."/>
            <person name="Pouilly N."/>
            <person name="Raftis F."/>
            <person name="Sallet E."/>
            <person name="Schiex T."/>
            <person name="Thomas J."/>
            <person name="Vandecasteele C."/>
            <person name="Vares D."/>
            <person name="Vear F."/>
            <person name="Vautrin S."/>
            <person name="Crespi M."/>
            <person name="Mangin B."/>
            <person name="Burke J.M."/>
            <person name="Salse J."/>
            <person name="Munos S."/>
            <person name="Vincourt P."/>
            <person name="Rieseberg L.H."/>
            <person name="Langlade N.B."/>
        </authorList>
    </citation>
    <scope>NUCLEOTIDE SEQUENCE [LARGE SCALE GENOMIC DNA]</scope>
    <source>
        <strain evidence="2">cv. SF193</strain>
    </source>
</reference>